<accession>A0A853ENG8</accession>
<dbReference type="GO" id="GO:0006950">
    <property type="term" value="P:response to stress"/>
    <property type="evidence" value="ECO:0007669"/>
    <property type="project" value="TreeGrafter"/>
</dbReference>
<dbReference type="InterPro" id="IPR000835">
    <property type="entry name" value="HTH_MarR-typ"/>
</dbReference>
<reference evidence="3 4" key="1">
    <citation type="submission" date="2020-07" db="EMBL/GenBank/DDBJ databases">
        <title>MOT database genomes.</title>
        <authorList>
            <person name="Joseph S."/>
            <person name="Aduse-Opoku J."/>
            <person name="Hashim A."/>
            <person name="Wade W."/>
            <person name="Curtis M."/>
        </authorList>
    </citation>
    <scope>NUCLEOTIDE SEQUENCE [LARGE SCALE GENOMIC DNA]</scope>
    <source>
        <strain evidence="3 4">DSM 100099</strain>
    </source>
</reference>
<evidence type="ECO:0000256" key="1">
    <source>
        <dbReference type="SAM" id="MobiDB-lite"/>
    </source>
</evidence>
<name>A0A853ENG8_9MICO</name>
<dbReference type="Gene3D" id="1.10.10.10">
    <property type="entry name" value="Winged helix-like DNA-binding domain superfamily/Winged helix DNA-binding domain"/>
    <property type="match status" value="1"/>
</dbReference>
<dbReference type="PRINTS" id="PR00598">
    <property type="entry name" value="HTHMARR"/>
</dbReference>
<dbReference type="Pfam" id="PF01047">
    <property type="entry name" value="MarR"/>
    <property type="match status" value="1"/>
</dbReference>
<feature type="region of interest" description="Disordered" evidence="1">
    <location>
        <begin position="140"/>
        <end position="171"/>
    </location>
</feature>
<dbReference type="PROSITE" id="PS50995">
    <property type="entry name" value="HTH_MARR_2"/>
    <property type="match status" value="1"/>
</dbReference>
<protein>
    <submittedName>
        <fullName evidence="3">MarR family transcriptional regulator</fullName>
    </submittedName>
</protein>
<dbReference type="SUPFAM" id="SSF46785">
    <property type="entry name" value="Winged helix' DNA-binding domain"/>
    <property type="match status" value="1"/>
</dbReference>
<comment type="caution">
    <text evidence="3">The sequence shown here is derived from an EMBL/GenBank/DDBJ whole genome shotgun (WGS) entry which is preliminary data.</text>
</comment>
<dbReference type="RefSeq" id="WP_056134838.1">
    <property type="nucleotide sequence ID" value="NZ_JACBYE010000001.1"/>
</dbReference>
<dbReference type="EMBL" id="JACBYE010000001">
    <property type="protein sequence ID" value="NYS92026.1"/>
    <property type="molecule type" value="Genomic_DNA"/>
</dbReference>
<dbReference type="Proteomes" id="UP000561011">
    <property type="component" value="Unassembled WGS sequence"/>
</dbReference>
<dbReference type="GO" id="GO:0003700">
    <property type="term" value="F:DNA-binding transcription factor activity"/>
    <property type="evidence" value="ECO:0007669"/>
    <property type="project" value="InterPro"/>
</dbReference>
<feature type="compositionally biased region" description="Basic and acidic residues" evidence="1">
    <location>
        <begin position="156"/>
        <end position="171"/>
    </location>
</feature>
<proteinExistence type="predicted"/>
<evidence type="ECO:0000259" key="2">
    <source>
        <dbReference type="PROSITE" id="PS50995"/>
    </source>
</evidence>
<dbReference type="PANTHER" id="PTHR33164:SF57">
    <property type="entry name" value="MARR-FAMILY TRANSCRIPTIONAL REGULATOR"/>
    <property type="match status" value="1"/>
</dbReference>
<dbReference type="InterPro" id="IPR011991">
    <property type="entry name" value="ArsR-like_HTH"/>
</dbReference>
<gene>
    <name evidence="3" type="ORF">HZZ10_00530</name>
</gene>
<sequence length="171" mass="18641">MVEPARLIELEMVLLNRHSIFDGPRKADAHKKVDRSAYVVLTRIDLDGPLSIGELSAALGLDTSTVNRQTAAMLKAGLIERIPDPDGGMARKLAMTSEGAARLAYARDRTVESLGRVMAGWTEDEAADFARMLERFNRGIEALEGRPWPRPGDATTRPDDGQPRDADGSDA</sequence>
<keyword evidence="4" id="KW-1185">Reference proteome</keyword>
<dbReference type="AlphaFoldDB" id="A0A853ENG8"/>
<dbReference type="PANTHER" id="PTHR33164">
    <property type="entry name" value="TRANSCRIPTIONAL REGULATOR, MARR FAMILY"/>
    <property type="match status" value="1"/>
</dbReference>
<dbReference type="SMART" id="SM00347">
    <property type="entry name" value="HTH_MARR"/>
    <property type="match status" value="1"/>
</dbReference>
<organism evidence="3 4">
    <name type="scientific">Sanguibacter inulinus</name>
    <dbReference type="NCBI Taxonomy" id="60922"/>
    <lineage>
        <taxon>Bacteria</taxon>
        <taxon>Bacillati</taxon>
        <taxon>Actinomycetota</taxon>
        <taxon>Actinomycetes</taxon>
        <taxon>Micrococcales</taxon>
        <taxon>Sanguibacteraceae</taxon>
        <taxon>Sanguibacter</taxon>
    </lineage>
</organism>
<evidence type="ECO:0000313" key="3">
    <source>
        <dbReference type="EMBL" id="NYS92026.1"/>
    </source>
</evidence>
<dbReference type="CDD" id="cd00090">
    <property type="entry name" value="HTH_ARSR"/>
    <property type="match status" value="1"/>
</dbReference>
<dbReference type="InterPro" id="IPR039422">
    <property type="entry name" value="MarR/SlyA-like"/>
</dbReference>
<dbReference type="InterPro" id="IPR036388">
    <property type="entry name" value="WH-like_DNA-bd_sf"/>
</dbReference>
<dbReference type="InterPro" id="IPR036390">
    <property type="entry name" value="WH_DNA-bd_sf"/>
</dbReference>
<feature type="domain" description="HTH marR-type" evidence="2">
    <location>
        <begin position="1"/>
        <end position="138"/>
    </location>
</feature>
<evidence type="ECO:0000313" key="4">
    <source>
        <dbReference type="Proteomes" id="UP000561011"/>
    </source>
</evidence>